<evidence type="ECO:0000313" key="7">
    <source>
        <dbReference type="EMBL" id="KAL2084722.1"/>
    </source>
</evidence>
<name>A0ABD1JC33_9TELE</name>
<proteinExistence type="predicted"/>
<evidence type="ECO:0000256" key="2">
    <source>
        <dbReference type="ARBA" id="ARBA00022692"/>
    </source>
</evidence>
<keyword evidence="4 5" id="KW-0472">Membrane</keyword>
<evidence type="ECO:0000256" key="3">
    <source>
        <dbReference type="ARBA" id="ARBA00022989"/>
    </source>
</evidence>
<keyword evidence="8" id="KW-1185">Reference proteome</keyword>
<dbReference type="EMBL" id="JBHFQA010000017">
    <property type="protein sequence ID" value="KAL2084722.1"/>
    <property type="molecule type" value="Genomic_DNA"/>
</dbReference>
<accession>A0ABD1JC33</accession>
<feature type="signal peptide" evidence="6">
    <location>
        <begin position="1"/>
        <end position="18"/>
    </location>
</feature>
<keyword evidence="3 5" id="KW-1133">Transmembrane helix</keyword>
<gene>
    <name evidence="7" type="ORF">ACEWY4_020240</name>
</gene>
<organism evidence="7 8">
    <name type="scientific">Coilia grayii</name>
    <name type="common">Gray's grenadier anchovy</name>
    <dbReference type="NCBI Taxonomy" id="363190"/>
    <lineage>
        <taxon>Eukaryota</taxon>
        <taxon>Metazoa</taxon>
        <taxon>Chordata</taxon>
        <taxon>Craniata</taxon>
        <taxon>Vertebrata</taxon>
        <taxon>Euteleostomi</taxon>
        <taxon>Actinopterygii</taxon>
        <taxon>Neopterygii</taxon>
        <taxon>Teleostei</taxon>
        <taxon>Clupei</taxon>
        <taxon>Clupeiformes</taxon>
        <taxon>Clupeoidei</taxon>
        <taxon>Engraulidae</taxon>
        <taxon>Coilinae</taxon>
        <taxon>Coilia</taxon>
    </lineage>
</organism>
<sequence length="235" mass="25810">MSWPTCCLLVAHIHIALSCLPPNPPPLGLSVFGSGGHPHFTQTDRQTEQTSPGAWLKRRPLTSEPMGVMAGGKRVRVTGRNAPRAGTQWELDTRQPISISSCLCHQFVMASNYLQMTPEQGPHLVPLWCLLVLRVHCIKEDLKSSISEGPLVDSQTDTVVFGASPPQGPCQDLRMDQPTLPAAPLEVDVDLGFALFFLFLLCVFLLISMVRCAQMVLDPYSAISVTTYQEEQEGE</sequence>
<evidence type="ECO:0000256" key="4">
    <source>
        <dbReference type="ARBA" id="ARBA00023136"/>
    </source>
</evidence>
<evidence type="ECO:0000256" key="6">
    <source>
        <dbReference type="SAM" id="SignalP"/>
    </source>
</evidence>
<dbReference type="GO" id="GO:0016020">
    <property type="term" value="C:membrane"/>
    <property type="evidence" value="ECO:0007669"/>
    <property type="project" value="UniProtKB-SubCell"/>
</dbReference>
<evidence type="ECO:0000313" key="8">
    <source>
        <dbReference type="Proteomes" id="UP001591681"/>
    </source>
</evidence>
<feature type="transmembrane region" description="Helical" evidence="5">
    <location>
        <begin position="191"/>
        <end position="210"/>
    </location>
</feature>
<evidence type="ECO:0000256" key="1">
    <source>
        <dbReference type="ARBA" id="ARBA00004167"/>
    </source>
</evidence>
<dbReference type="Pfam" id="PF11057">
    <property type="entry name" value="Cortexin"/>
    <property type="match status" value="1"/>
</dbReference>
<protein>
    <submittedName>
        <fullName evidence="7">Uncharacterized protein</fullName>
    </submittedName>
</protein>
<evidence type="ECO:0000256" key="5">
    <source>
        <dbReference type="SAM" id="Phobius"/>
    </source>
</evidence>
<dbReference type="Proteomes" id="UP001591681">
    <property type="component" value="Unassembled WGS sequence"/>
</dbReference>
<keyword evidence="2 5" id="KW-0812">Transmembrane</keyword>
<comment type="caution">
    <text evidence="7">The sequence shown here is derived from an EMBL/GenBank/DDBJ whole genome shotgun (WGS) entry which is preliminary data.</text>
</comment>
<dbReference type="InterPro" id="IPR020066">
    <property type="entry name" value="Cortexin"/>
</dbReference>
<keyword evidence="6" id="KW-0732">Signal</keyword>
<feature type="chain" id="PRO_5044794099" evidence="6">
    <location>
        <begin position="19"/>
        <end position="235"/>
    </location>
</feature>
<comment type="subcellular location">
    <subcellularLocation>
        <location evidence="1">Membrane</location>
        <topology evidence="1">Single-pass membrane protein</topology>
    </subcellularLocation>
</comment>
<dbReference type="AlphaFoldDB" id="A0ABD1JC33"/>
<reference evidence="7 8" key="1">
    <citation type="submission" date="2024-09" db="EMBL/GenBank/DDBJ databases">
        <title>A chromosome-level genome assembly of Gray's grenadier anchovy, Coilia grayii.</title>
        <authorList>
            <person name="Fu Z."/>
        </authorList>
    </citation>
    <scope>NUCLEOTIDE SEQUENCE [LARGE SCALE GENOMIC DNA]</scope>
    <source>
        <strain evidence="7">G4</strain>
        <tissue evidence="7">Muscle</tissue>
    </source>
</reference>